<dbReference type="AlphaFoldDB" id="A0A1G9ACI4"/>
<accession>A0A1G9ACI4</accession>
<feature type="domain" description="Thiol:disulfide interchange protein DsbD N-terminal" evidence="2">
    <location>
        <begin position="108"/>
        <end position="205"/>
    </location>
</feature>
<organism evidence="3 4">
    <name type="scientific">Meinhardsimonia xiamenensis</name>
    <dbReference type="NCBI Taxonomy" id="990712"/>
    <lineage>
        <taxon>Bacteria</taxon>
        <taxon>Pseudomonadati</taxon>
        <taxon>Pseudomonadota</taxon>
        <taxon>Alphaproteobacteria</taxon>
        <taxon>Rhodobacterales</taxon>
        <taxon>Paracoccaceae</taxon>
        <taxon>Meinhardsimonia</taxon>
    </lineage>
</organism>
<dbReference type="Proteomes" id="UP000199328">
    <property type="component" value="Unassembled WGS sequence"/>
</dbReference>
<evidence type="ECO:0000259" key="2">
    <source>
        <dbReference type="Pfam" id="PF11412"/>
    </source>
</evidence>
<dbReference type="InterPro" id="IPR028250">
    <property type="entry name" value="DsbDN"/>
</dbReference>
<dbReference type="Pfam" id="PF11412">
    <property type="entry name" value="DsbD_N"/>
    <property type="match status" value="1"/>
</dbReference>
<evidence type="ECO:0000256" key="1">
    <source>
        <dbReference type="SAM" id="MobiDB-lite"/>
    </source>
</evidence>
<reference evidence="4" key="1">
    <citation type="submission" date="2016-10" db="EMBL/GenBank/DDBJ databases">
        <authorList>
            <person name="Varghese N."/>
            <person name="Submissions S."/>
        </authorList>
    </citation>
    <scope>NUCLEOTIDE SEQUENCE [LARGE SCALE GENOMIC DNA]</scope>
    <source>
        <strain evidence="4">CGMCC 1.10789</strain>
    </source>
</reference>
<protein>
    <submittedName>
        <fullName evidence="3">Thiol-disulfide interchange protein, contains DsbC and DsbD domains</fullName>
    </submittedName>
</protein>
<keyword evidence="4" id="KW-1185">Reference proteome</keyword>
<evidence type="ECO:0000313" key="3">
    <source>
        <dbReference type="EMBL" id="SDK24943.1"/>
    </source>
</evidence>
<name>A0A1G9ACI4_9RHOB</name>
<feature type="compositionally biased region" description="Polar residues" evidence="1">
    <location>
        <begin position="1"/>
        <end position="11"/>
    </location>
</feature>
<dbReference type="STRING" id="990712.SAMN05216257_10276"/>
<sequence length="334" mass="34873">MSAVSWSNSGASARDCKRAAPRHPRLPRPNVISSAAVRTYVRAMIGTLRTIFARLARDMALALALALALAGAVCLAAAGRAGAGEAAPPALSAVASVDILPGWLTEAGTRMSAVRIRLAPGWKTYWRAPGDAGIPPRFDWSGSSNLAAAALHWPAPEVIRQNGLTILGYRTEVILPVEITPERPGPVRLHASLELGVCETVCLPVALTLSAELAGPGAPDPRIDAALARRPLAAQAAGVAQVRCTAEDIADGLRVTARIAMPALGSGEEIAVFELPDRSVWISEARTRREGGELVAMAEMVPPFARPFPFSPDALRITVLDGSGAAVDIRGCTG</sequence>
<proteinExistence type="predicted"/>
<gene>
    <name evidence="3" type="ORF">SAMN05216257_10276</name>
</gene>
<evidence type="ECO:0000313" key="4">
    <source>
        <dbReference type="Proteomes" id="UP000199328"/>
    </source>
</evidence>
<feature type="region of interest" description="Disordered" evidence="1">
    <location>
        <begin position="1"/>
        <end position="27"/>
    </location>
</feature>
<dbReference type="EMBL" id="FNFV01000002">
    <property type="protein sequence ID" value="SDK24943.1"/>
    <property type="molecule type" value="Genomic_DNA"/>
</dbReference>